<dbReference type="Proteomes" id="UP000284472">
    <property type="component" value="Unassembled WGS sequence"/>
</dbReference>
<dbReference type="AlphaFoldDB" id="A0A414D393"/>
<dbReference type="RefSeq" id="WP_118044125.1">
    <property type="nucleotide sequence ID" value="NZ_QSIR01000030.1"/>
</dbReference>
<name>A0A414D393_MEDGN</name>
<proteinExistence type="predicted"/>
<accession>A0A414D393</accession>
<organism evidence="2 3">
    <name type="scientific">Mediterraneibacter gnavus</name>
    <name type="common">Ruminococcus gnavus</name>
    <dbReference type="NCBI Taxonomy" id="33038"/>
    <lineage>
        <taxon>Bacteria</taxon>
        <taxon>Bacillati</taxon>
        <taxon>Bacillota</taxon>
        <taxon>Clostridia</taxon>
        <taxon>Lachnospirales</taxon>
        <taxon>Lachnospiraceae</taxon>
        <taxon>Mediterraneibacter</taxon>
    </lineage>
</organism>
<gene>
    <name evidence="2" type="ORF">DW812_15145</name>
</gene>
<keyword evidence="1" id="KW-0175">Coiled coil</keyword>
<feature type="coiled-coil region" evidence="1">
    <location>
        <begin position="3"/>
        <end position="37"/>
    </location>
</feature>
<dbReference type="EMBL" id="QSIR01000030">
    <property type="protein sequence ID" value="RHD02882.1"/>
    <property type="molecule type" value="Genomic_DNA"/>
</dbReference>
<evidence type="ECO:0000313" key="2">
    <source>
        <dbReference type="EMBL" id="RHD02882.1"/>
    </source>
</evidence>
<evidence type="ECO:0000313" key="3">
    <source>
        <dbReference type="Proteomes" id="UP000284472"/>
    </source>
</evidence>
<evidence type="ECO:0000256" key="1">
    <source>
        <dbReference type="SAM" id="Coils"/>
    </source>
</evidence>
<protein>
    <submittedName>
        <fullName evidence="2">Uncharacterized protein</fullName>
    </submittedName>
</protein>
<reference evidence="2 3" key="1">
    <citation type="submission" date="2018-08" db="EMBL/GenBank/DDBJ databases">
        <title>A genome reference for cultivated species of the human gut microbiota.</title>
        <authorList>
            <person name="Zou Y."/>
            <person name="Xue W."/>
            <person name="Luo G."/>
        </authorList>
    </citation>
    <scope>NUCLEOTIDE SEQUENCE [LARGE SCALE GENOMIC DNA]</scope>
    <source>
        <strain evidence="2 3">AM32-6</strain>
    </source>
</reference>
<sequence>MNLAELKEAYKARKLALDSAKKEEEKYKALLKDAMLEAGESDYTDEAGYRFERIVQERKSMDEEKLLAELHERNLTGCIKTVEAVNEDATLKAVEAGELPQEVLADALKVTEVVMLKLTAPKKAKAKK</sequence>
<comment type="caution">
    <text evidence="2">The sequence shown here is derived from an EMBL/GenBank/DDBJ whole genome shotgun (WGS) entry which is preliminary data.</text>
</comment>